<feature type="domain" description="RNA polymerase sigma-70 region 2" evidence="1">
    <location>
        <begin position="29"/>
        <end position="75"/>
    </location>
</feature>
<dbReference type="AlphaFoldDB" id="A0A4R9IDB8"/>
<organism evidence="3 4">
    <name type="scientific">Leptospira noumeaensis</name>
    <dbReference type="NCBI Taxonomy" id="2484964"/>
    <lineage>
        <taxon>Bacteria</taxon>
        <taxon>Pseudomonadati</taxon>
        <taxon>Spirochaetota</taxon>
        <taxon>Spirochaetia</taxon>
        <taxon>Leptospirales</taxon>
        <taxon>Leptospiraceae</taxon>
        <taxon>Leptospira</taxon>
    </lineage>
</organism>
<evidence type="ECO:0000259" key="2">
    <source>
        <dbReference type="Pfam" id="PF20239"/>
    </source>
</evidence>
<comment type="caution">
    <text evidence="3">The sequence shown here is derived from an EMBL/GenBank/DDBJ whole genome shotgun (WGS) entry which is preliminary data.</text>
</comment>
<dbReference type="PANTHER" id="PTHR47756:SF2">
    <property type="entry name" value="BLL6612 PROTEIN"/>
    <property type="match status" value="1"/>
</dbReference>
<dbReference type="Pfam" id="PF04542">
    <property type="entry name" value="Sigma70_r2"/>
    <property type="match status" value="1"/>
</dbReference>
<dbReference type="RefSeq" id="WP_135600887.1">
    <property type="nucleotide sequence ID" value="NZ_RQFK01000014.1"/>
</dbReference>
<name>A0A4R9IDB8_9LEPT</name>
<dbReference type="InterPro" id="IPR036388">
    <property type="entry name" value="WH-like_DNA-bd_sf"/>
</dbReference>
<evidence type="ECO:0000259" key="1">
    <source>
        <dbReference type="Pfam" id="PF04542"/>
    </source>
</evidence>
<dbReference type="GO" id="GO:0003700">
    <property type="term" value="F:DNA-binding transcription factor activity"/>
    <property type="evidence" value="ECO:0007669"/>
    <property type="project" value="InterPro"/>
</dbReference>
<dbReference type="OrthoDB" id="9780299at2"/>
<proteinExistence type="predicted"/>
<reference evidence="3" key="1">
    <citation type="journal article" date="2019" name="PLoS Negl. Trop. Dis.">
        <title>Revisiting the worldwide diversity of Leptospira species in the environment.</title>
        <authorList>
            <person name="Vincent A.T."/>
            <person name="Schiettekatte O."/>
            <person name="Bourhy P."/>
            <person name="Veyrier F.J."/>
            <person name="Picardeau M."/>
        </authorList>
    </citation>
    <scope>NUCLEOTIDE SEQUENCE [LARGE SCALE GENOMIC DNA]</scope>
    <source>
        <strain evidence="3">201800287</strain>
    </source>
</reference>
<dbReference type="Gene3D" id="1.10.1740.10">
    <property type="match status" value="1"/>
</dbReference>
<keyword evidence="4" id="KW-1185">Reference proteome</keyword>
<dbReference type="Gene3D" id="1.10.10.10">
    <property type="entry name" value="Winged helix-like DNA-binding domain superfamily/Winged helix DNA-binding domain"/>
    <property type="match status" value="1"/>
</dbReference>
<dbReference type="PANTHER" id="PTHR47756">
    <property type="entry name" value="BLL6612 PROTEIN-RELATED"/>
    <property type="match status" value="1"/>
</dbReference>
<dbReference type="SUPFAM" id="SSF88659">
    <property type="entry name" value="Sigma3 and sigma4 domains of RNA polymerase sigma factors"/>
    <property type="match status" value="1"/>
</dbReference>
<evidence type="ECO:0000313" key="3">
    <source>
        <dbReference type="EMBL" id="TGK84659.1"/>
    </source>
</evidence>
<sequence length="413" mass="47596">MDHSDIIPNLFRTEYSKVIAVLCKQFGFYQVEIAEDIASETFLTAAQTWGLNGIPTNPEAWLYAVAKNKAKNVIHRDSIFQNKILPRYQQDHYLSVSELDLSEENIRDSQLRMIFALSHPSIPIESQIALSLRILCGFGIDEIARAFLSNKETISKRLFRAKEKLREKNITLELPAPHEWGDRLTSVLRTIYLLFNEGYSSQIQDKILRKDLCLEAVRLCSILLENKETNTPEVNALLSLFCFHISRFDARLDADGEIVLYGDQNRDLWNEDFIKKGEYFFFQSNKEPKFSKYHIEAAIAYWHTVQEGTENKWESIFQLYTGLLELESSTLLFLNRAYALFRAKGREVALVEVEGLNLKANPYYFSLLGELYIESDLAKASECYQKALLLANTEKDKSAIRKRLAQLGSARFL</sequence>
<dbReference type="Pfam" id="PF20239">
    <property type="entry name" value="DUF6596"/>
    <property type="match status" value="1"/>
</dbReference>
<dbReference type="GO" id="GO:0006352">
    <property type="term" value="P:DNA-templated transcription initiation"/>
    <property type="evidence" value="ECO:0007669"/>
    <property type="project" value="InterPro"/>
</dbReference>
<dbReference type="InterPro" id="IPR046531">
    <property type="entry name" value="DUF6596"/>
</dbReference>
<gene>
    <name evidence="3" type="ORF">EHQ24_06615</name>
</gene>
<dbReference type="EMBL" id="RQFK01000014">
    <property type="protein sequence ID" value="TGK84659.1"/>
    <property type="molecule type" value="Genomic_DNA"/>
</dbReference>
<accession>A0A4R9IDB8</accession>
<evidence type="ECO:0000313" key="4">
    <source>
        <dbReference type="Proteomes" id="UP000298009"/>
    </source>
</evidence>
<dbReference type="InterPro" id="IPR007627">
    <property type="entry name" value="RNA_pol_sigma70_r2"/>
</dbReference>
<dbReference type="InterPro" id="IPR013324">
    <property type="entry name" value="RNA_pol_sigma_r3/r4-like"/>
</dbReference>
<protein>
    <submittedName>
        <fullName evidence="3">RNA polymerase subunit sigma</fullName>
    </submittedName>
</protein>
<feature type="domain" description="DUF6596" evidence="2">
    <location>
        <begin position="183"/>
        <end position="281"/>
    </location>
</feature>
<dbReference type="InterPro" id="IPR013325">
    <property type="entry name" value="RNA_pol_sigma_r2"/>
</dbReference>
<dbReference type="SUPFAM" id="SSF88946">
    <property type="entry name" value="Sigma2 domain of RNA polymerase sigma factors"/>
    <property type="match status" value="1"/>
</dbReference>
<dbReference type="Proteomes" id="UP000298009">
    <property type="component" value="Unassembled WGS sequence"/>
</dbReference>